<feature type="transmembrane region" description="Helical" evidence="2">
    <location>
        <begin position="136"/>
        <end position="157"/>
    </location>
</feature>
<reference evidence="3 4" key="2">
    <citation type="submission" date="2009-11" db="EMBL/GenBank/DDBJ databases">
        <title>The Genome Sequence of Allomyces macrogynus strain ATCC 38327.</title>
        <authorList>
            <consortium name="The Broad Institute Genome Sequencing Platform"/>
            <person name="Russ C."/>
            <person name="Cuomo C."/>
            <person name="Shea T."/>
            <person name="Young S.K."/>
            <person name="Zeng Q."/>
            <person name="Koehrsen M."/>
            <person name="Haas B."/>
            <person name="Borodovsky M."/>
            <person name="Guigo R."/>
            <person name="Alvarado L."/>
            <person name="Berlin A."/>
            <person name="Borenstein D."/>
            <person name="Chen Z."/>
            <person name="Engels R."/>
            <person name="Freedman E."/>
            <person name="Gellesch M."/>
            <person name="Goldberg J."/>
            <person name="Griggs A."/>
            <person name="Gujja S."/>
            <person name="Heiman D."/>
            <person name="Hepburn T."/>
            <person name="Howarth C."/>
            <person name="Jen D."/>
            <person name="Larson L."/>
            <person name="Lewis B."/>
            <person name="Mehta T."/>
            <person name="Park D."/>
            <person name="Pearson M."/>
            <person name="Roberts A."/>
            <person name="Saif S."/>
            <person name="Shenoy N."/>
            <person name="Sisk P."/>
            <person name="Stolte C."/>
            <person name="Sykes S."/>
            <person name="Walk T."/>
            <person name="White J."/>
            <person name="Yandava C."/>
            <person name="Burger G."/>
            <person name="Gray M.W."/>
            <person name="Holland P.W.H."/>
            <person name="King N."/>
            <person name="Lang F.B.F."/>
            <person name="Roger A.J."/>
            <person name="Ruiz-Trillo I."/>
            <person name="Lander E."/>
            <person name="Nusbaum C."/>
        </authorList>
    </citation>
    <scope>NUCLEOTIDE SEQUENCE [LARGE SCALE GENOMIC DNA]</scope>
    <source>
        <strain evidence="3 4">ATCC 38327</strain>
    </source>
</reference>
<evidence type="ECO:0000256" key="2">
    <source>
        <dbReference type="SAM" id="Phobius"/>
    </source>
</evidence>
<keyword evidence="4" id="KW-1185">Reference proteome</keyword>
<protein>
    <submittedName>
        <fullName evidence="3">Uncharacterized protein</fullName>
    </submittedName>
</protein>
<feature type="transmembrane region" description="Helical" evidence="2">
    <location>
        <begin position="33"/>
        <end position="53"/>
    </location>
</feature>
<sequence>MIPTSTVHVSFLTWTGTISPYPDTPTTLKSRDMIALMVVSLLLAVAILVWSAYQWSRRRTKFNFAVIMLAFLFLFYDVYYFVAVATGRVHAYFVELVRGVTGFFAAAHIPALAIWRFSVFAETPLASWYSIRVRNTLLVINYLLEAVIGGLLVWTIVDPPNPHRDSRRPLLFSVFMTWAVVIDLILNAFTFYCVLHIHRHLDPSMAGCRIRSSLVLFLLVALAAVSVVFMVVFNEHFTTWGQSMTGIGARIYALLAMGVWYLIVDIVKHRNRALPSFLAAAVHRPSAPAGLPGLLPPDILMSPRTLVASAAAPPKPAYSAANGSSHLSAGSGSGGSSTCCASRVWSWVGSSSDTSGTSTSAGLRPPPRTAAASLAAHVPGPLGGRSGGVPAHGSHHVTACQ</sequence>
<evidence type="ECO:0000313" key="3">
    <source>
        <dbReference type="EMBL" id="KNE61682.1"/>
    </source>
</evidence>
<feature type="transmembrane region" description="Helical" evidence="2">
    <location>
        <begin position="245"/>
        <end position="264"/>
    </location>
</feature>
<feature type="transmembrane region" description="Helical" evidence="2">
    <location>
        <begin position="96"/>
        <end position="115"/>
    </location>
</feature>
<keyword evidence="2" id="KW-1133">Transmembrane helix</keyword>
<feature type="compositionally biased region" description="Low complexity" evidence="1">
    <location>
        <begin position="351"/>
        <end position="360"/>
    </location>
</feature>
<evidence type="ECO:0000256" key="1">
    <source>
        <dbReference type="SAM" id="MobiDB-lite"/>
    </source>
</evidence>
<accession>A0A0L0SGV6</accession>
<feature type="transmembrane region" description="Helical" evidence="2">
    <location>
        <begin position="214"/>
        <end position="233"/>
    </location>
</feature>
<feature type="transmembrane region" description="Helical" evidence="2">
    <location>
        <begin position="65"/>
        <end position="84"/>
    </location>
</feature>
<organism evidence="3 4">
    <name type="scientific">Allomyces macrogynus (strain ATCC 38327)</name>
    <name type="common">Allomyces javanicus var. macrogynus</name>
    <dbReference type="NCBI Taxonomy" id="578462"/>
    <lineage>
        <taxon>Eukaryota</taxon>
        <taxon>Fungi</taxon>
        <taxon>Fungi incertae sedis</taxon>
        <taxon>Blastocladiomycota</taxon>
        <taxon>Blastocladiomycetes</taxon>
        <taxon>Blastocladiales</taxon>
        <taxon>Blastocladiaceae</taxon>
        <taxon>Allomyces</taxon>
    </lineage>
</organism>
<name>A0A0L0SGV6_ALLM3</name>
<dbReference type="Proteomes" id="UP000054350">
    <property type="component" value="Unassembled WGS sequence"/>
</dbReference>
<dbReference type="EMBL" id="GG745338">
    <property type="protein sequence ID" value="KNE61682.1"/>
    <property type="molecule type" value="Genomic_DNA"/>
</dbReference>
<evidence type="ECO:0000313" key="4">
    <source>
        <dbReference type="Proteomes" id="UP000054350"/>
    </source>
</evidence>
<proteinExistence type="predicted"/>
<dbReference type="VEuPathDB" id="FungiDB:AMAG_06487"/>
<dbReference type="AlphaFoldDB" id="A0A0L0SGV6"/>
<feature type="transmembrane region" description="Helical" evidence="2">
    <location>
        <begin position="169"/>
        <end position="194"/>
    </location>
</feature>
<feature type="region of interest" description="Disordered" evidence="1">
    <location>
        <begin position="351"/>
        <end position="401"/>
    </location>
</feature>
<keyword evidence="2" id="KW-0472">Membrane</keyword>
<dbReference type="OrthoDB" id="5583738at2759"/>
<gene>
    <name evidence="3" type="ORF">AMAG_06487</name>
</gene>
<reference evidence="3 4" key="1">
    <citation type="submission" date="2009-11" db="EMBL/GenBank/DDBJ databases">
        <title>Annotation of Allomyces macrogynus ATCC 38327.</title>
        <authorList>
            <consortium name="The Broad Institute Genome Sequencing Platform"/>
            <person name="Russ C."/>
            <person name="Cuomo C."/>
            <person name="Burger G."/>
            <person name="Gray M.W."/>
            <person name="Holland P.W.H."/>
            <person name="King N."/>
            <person name="Lang F.B.F."/>
            <person name="Roger A.J."/>
            <person name="Ruiz-Trillo I."/>
            <person name="Young S.K."/>
            <person name="Zeng Q."/>
            <person name="Gargeya S."/>
            <person name="Fitzgerald M."/>
            <person name="Haas B."/>
            <person name="Abouelleil A."/>
            <person name="Alvarado L."/>
            <person name="Arachchi H.M."/>
            <person name="Berlin A."/>
            <person name="Chapman S.B."/>
            <person name="Gearin G."/>
            <person name="Goldberg J."/>
            <person name="Griggs A."/>
            <person name="Gujja S."/>
            <person name="Hansen M."/>
            <person name="Heiman D."/>
            <person name="Howarth C."/>
            <person name="Larimer J."/>
            <person name="Lui A."/>
            <person name="MacDonald P.J.P."/>
            <person name="McCowen C."/>
            <person name="Montmayeur A."/>
            <person name="Murphy C."/>
            <person name="Neiman D."/>
            <person name="Pearson M."/>
            <person name="Priest M."/>
            <person name="Roberts A."/>
            <person name="Saif S."/>
            <person name="Shea T."/>
            <person name="Sisk P."/>
            <person name="Stolte C."/>
            <person name="Sykes S."/>
            <person name="Wortman J."/>
            <person name="Nusbaum C."/>
            <person name="Birren B."/>
        </authorList>
    </citation>
    <scope>NUCLEOTIDE SEQUENCE [LARGE SCALE GENOMIC DNA]</scope>
    <source>
        <strain evidence="3 4">ATCC 38327</strain>
    </source>
</reference>
<keyword evidence="2" id="KW-0812">Transmembrane</keyword>